<evidence type="ECO:0000313" key="1">
    <source>
        <dbReference type="EMBL" id="KAI9897246.1"/>
    </source>
</evidence>
<dbReference type="Proteomes" id="UP001163324">
    <property type="component" value="Chromosome 8"/>
</dbReference>
<name>A0ACC0UT31_9HYPO</name>
<gene>
    <name evidence="1" type="ORF">N3K66_008268</name>
</gene>
<reference evidence="1" key="1">
    <citation type="submission" date="2022-10" db="EMBL/GenBank/DDBJ databases">
        <title>Complete Genome of Trichothecium roseum strain YXFP-22015, a Plant Pathogen Isolated from Citrus.</title>
        <authorList>
            <person name="Wang Y."/>
            <person name="Zhu L."/>
        </authorList>
    </citation>
    <scope>NUCLEOTIDE SEQUENCE</scope>
    <source>
        <strain evidence="1">YXFP-22015</strain>
    </source>
</reference>
<evidence type="ECO:0000313" key="2">
    <source>
        <dbReference type="Proteomes" id="UP001163324"/>
    </source>
</evidence>
<comment type="caution">
    <text evidence="1">The sequence shown here is derived from an EMBL/GenBank/DDBJ whole genome shotgun (WGS) entry which is preliminary data.</text>
</comment>
<sequence length="642" mass="72880">MAPTAAEASSSKQSKRKLFDDSGSDSEDGGAATGTGDFKVNQEYARRFEYNKKREERQRLEEKYKNDGKNGDGDESSSDETEDEEGFLATEALDAQISATLKAIRTKDPRVYDKEVTFYKTEDKEGIPLREKTEKPVYLRDYHREKIMRGDVGASDDEDDAPPKTFVQEQDALKKSIVSEMHAVKPGGESDSDDDFVVKRKEPAKPDADGVHPSRAPAIKVTTLDVTQADKDPESFLSNFMAARAWLPEEGSRWKAFDSDDEEDDNRADEFEQAYNLRFEDPSKSNEVLQSYSRDLTNSRSVRREDKGARQRKRDTEKERKEEERRERKEEKARLRKLKLEEAEEKLKKIKQAAGAAGAELRDEDWMNFLNDAWDNDKWEEEMNKRFGDDYYAQDENLGNGSGDEDGEGKKKRVKKPKWDDDIDIKDIVPDFDDSTAAPGITLTDDEQGEDDEEDGESRPSKKRKTSEHKRARLESQKSARQQRKKLEAIVDKNLNLNSHDALSSNSGGPVFRYRETSPQAFGMTSRDILLAPSDSALNDFAGLKKLASFRDPEKKRRDKKKLGKKARLRQWRKDHFGKEFEREGPDYGFERFVAEEDAAGHEAGGSGKTKIVAAEDGGVVDGERSKKKRKRSKGKKGAAEA</sequence>
<proteinExistence type="predicted"/>
<dbReference type="EMBL" id="CM047947">
    <property type="protein sequence ID" value="KAI9897246.1"/>
    <property type="molecule type" value="Genomic_DNA"/>
</dbReference>
<protein>
    <submittedName>
        <fullName evidence="1">Uncharacterized protein</fullName>
    </submittedName>
</protein>
<accession>A0ACC0UT31</accession>
<keyword evidence="2" id="KW-1185">Reference proteome</keyword>
<organism evidence="1 2">
    <name type="scientific">Trichothecium roseum</name>
    <dbReference type="NCBI Taxonomy" id="47278"/>
    <lineage>
        <taxon>Eukaryota</taxon>
        <taxon>Fungi</taxon>
        <taxon>Dikarya</taxon>
        <taxon>Ascomycota</taxon>
        <taxon>Pezizomycotina</taxon>
        <taxon>Sordariomycetes</taxon>
        <taxon>Hypocreomycetidae</taxon>
        <taxon>Hypocreales</taxon>
        <taxon>Hypocreales incertae sedis</taxon>
        <taxon>Trichothecium</taxon>
    </lineage>
</organism>